<keyword evidence="6" id="KW-1185">Reference proteome</keyword>
<evidence type="ECO:0000259" key="3">
    <source>
        <dbReference type="SMART" id="SM00065"/>
    </source>
</evidence>
<gene>
    <name evidence="5" type="ORF">K7862_06525</name>
</gene>
<evidence type="ECO:0000313" key="6">
    <source>
        <dbReference type="Proteomes" id="UP000778578"/>
    </source>
</evidence>
<evidence type="ECO:0000259" key="4">
    <source>
        <dbReference type="SMART" id="SM00331"/>
    </source>
</evidence>
<dbReference type="InterPro" id="IPR035965">
    <property type="entry name" value="PAS-like_dom_sf"/>
</dbReference>
<dbReference type="Pfam" id="PF01590">
    <property type="entry name" value="GAF"/>
    <property type="match status" value="1"/>
</dbReference>
<dbReference type="Pfam" id="PF08448">
    <property type="entry name" value="PAS_4"/>
    <property type="match status" value="1"/>
</dbReference>
<comment type="caution">
    <text evidence="5">The sequence shown here is derived from an EMBL/GenBank/DDBJ whole genome shotgun (WGS) entry which is preliminary data.</text>
</comment>
<dbReference type="SUPFAM" id="SSF55781">
    <property type="entry name" value="GAF domain-like"/>
    <property type="match status" value="2"/>
</dbReference>
<dbReference type="Gene3D" id="3.30.450.20">
    <property type="entry name" value="PAS domain"/>
    <property type="match status" value="1"/>
</dbReference>
<dbReference type="InterPro" id="IPR003018">
    <property type="entry name" value="GAF"/>
</dbReference>
<dbReference type="EMBL" id="JAINZZ010000005">
    <property type="protein sequence ID" value="MBY8877299.1"/>
    <property type="molecule type" value="Genomic_DNA"/>
</dbReference>
<dbReference type="InterPro" id="IPR013656">
    <property type="entry name" value="PAS_4"/>
</dbReference>
<dbReference type="SUPFAM" id="SSF81606">
    <property type="entry name" value="PP2C-like"/>
    <property type="match status" value="1"/>
</dbReference>
<dbReference type="InterPro" id="IPR036457">
    <property type="entry name" value="PPM-type-like_dom_sf"/>
</dbReference>
<dbReference type="SMART" id="SM00331">
    <property type="entry name" value="PP2C_SIG"/>
    <property type="match status" value="1"/>
</dbReference>
<name>A0ABS7Q2C6_9ACTN</name>
<dbReference type="PANTHER" id="PTHR43156">
    <property type="entry name" value="STAGE II SPORULATION PROTEIN E-RELATED"/>
    <property type="match status" value="1"/>
</dbReference>
<dbReference type="SMART" id="SM00065">
    <property type="entry name" value="GAF"/>
    <property type="match status" value="2"/>
</dbReference>
<dbReference type="InterPro" id="IPR029016">
    <property type="entry name" value="GAF-like_dom_sf"/>
</dbReference>
<feature type="region of interest" description="Disordered" evidence="2">
    <location>
        <begin position="1"/>
        <end position="22"/>
    </location>
</feature>
<dbReference type="Pfam" id="PF13185">
    <property type="entry name" value="GAF_2"/>
    <property type="match status" value="1"/>
</dbReference>
<dbReference type="Proteomes" id="UP000778578">
    <property type="component" value="Unassembled WGS sequence"/>
</dbReference>
<dbReference type="Gene3D" id="3.60.40.10">
    <property type="entry name" value="PPM-type phosphatase domain"/>
    <property type="match status" value="1"/>
</dbReference>
<evidence type="ECO:0000256" key="1">
    <source>
        <dbReference type="ARBA" id="ARBA00022801"/>
    </source>
</evidence>
<protein>
    <submittedName>
        <fullName evidence="5">SpoIIE family protein phosphatase</fullName>
    </submittedName>
</protein>
<proteinExistence type="predicted"/>
<feature type="domain" description="PPM-type phosphatase" evidence="4">
    <location>
        <begin position="510"/>
        <end position="729"/>
    </location>
</feature>
<sequence>MNSTPQQPQVLPPPTSVSAPGSGDLRALFGESSAVIASMTGPTHLLEAANPAFFRAIGRQDDARVGLPIDELMPELAAQGFVALLDRVYRTGEPYTGRDARVLLGAADQTREAFFDFTYEPRRDADGRVTGVRMIGVETTQIKQAQRLTAEHRVLLEQIARQAPLEEVLEGMAKAIEELSPGMLVSVLLADADGRHLRHGAAPSLPSFYNEAIDGIATGEAVGTCGTAAHRRQRVVVSDIAGDPFWEGYRDLAARAGLAACWSTPILGRDGRLLGTFAMYHREPRAPDEADLALAGVFAGTAGLAIERHLAEEARAAAEAREKAARDDLAFLLNASTALSADLDYSQTLSRLASLCTPALAPLCAVDVVDRGRTRRVAVAATTERDHQLLAAHLSDAHAESDDAVTRVLGTGVTEVARRAPRGPGPWRELRVTGYVCAPLTERGRTFGTVTLLSTDDHDFDSHAVTLVEEVARRTATAARNARQYTQRATLARDLQAGLLLPDIPDLPGAEVTTYYHPAGEGLDIGGDFYDVFPLDDGGWAFLLGDVCGRGALAATTTALVRHTARAVAAYLPDPQSIVRAVNRALLQPHGNHDNGFVTLVYGHFTPAPGGGLDIDLVRAGHTYPLHLTRSGVRTLKSDGSILGIMPDPPLTTARLRLAPEQSLLLYTDGITECRDAQGEQFGEERLISLLERAQRRPPATLDLVTGAVHAFTGGRAGTDDQAALLLTATTEST</sequence>
<evidence type="ECO:0000313" key="5">
    <source>
        <dbReference type="EMBL" id="MBY8877299.1"/>
    </source>
</evidence>
<evidence type="ECO:0000256" key="2">
    <source>
        <dbReference type="SAM" id="MobiDB-lite"/>
    </source>
</evidence>
<dbReference type="PANTHER" id="PTHR43156:SF2">
    <property type="entry name" value="STAGE II SPORULATION PROTEIN E"/>
    <property type="match status" value="1"/>
</dbReference>
<reference evidence="5 6" key="1">
    <citation type="submission" date="2021-08" db="EMBL/GenBank/DDBJ databases">
        <title>WGS of actinomycetes from Thailand.</title>
        <authorList>
            <person name="Thawai C."/>
        </authorList>
    </citation>
    <scope>NUCLEOTIDE SEQUENCE [LARGE SCALE GENOMIC DNA]</scope>
    <source>
        <strain evidence="5 6">PLK6-54</strain>
    </source>
</reference>
<dbReference type="Pfam" id="PF07228">
    <property type="entry name" value="SpoIIE"/>
    <property type="match status" value="1"/>
</dbReference>
<dbReference type="SUPFAM" id="SSF55785">
    <property type="entry name" value="PYP-like sensor domain (PAS domain)"/>
    <property type="match status" value="1"/>
</dbReference>
<dbReference type="InterPro" id="IPR001932">
    <property type="entry name" value="PPM-type_phosphatase-like_dom"/>
</dbReference>
<dbReference type="RefSeq" id="WP_222961453.1">
    <property type="nucleotide sequence ID" value="NZ_JAINZZ010000005.1"/>
</dbReference>
<accession>A0ABS7Q2C6</accession>
<keyword evidence="1" id="KW-0378">Hydrolase</keyword>
<dbReference type="InterPro" id="IPR052016">
    <property type="entry name" value="Bact_Sigma-Reg"/>
</dbReference>
<dbReference type="Gene3D" id="3.30.450.40">
    <property type="match status" value="2"/>
</dbReference>
<feature type="domain" description="GAF" evidence="3">
    <location>
        <begin position="351"/>
        <end position="489"/>
    </location>
</feature>
<feature type="domain" description="GAF" evidence="3">
    <location>
        <begin position="164"/>
        <end position="316"/>
    </location>
</feature>
<organism evidence="5 6">
    <name type="scientific">Actinacidiphila acidipaludis</name>
    <dbReference type="NCBI Taxonomy" id="2873382"/>
    <lineage>
        <taxon>Bacteria</taxon>
        <taxon>Bacillati</taxon>
        <taxon>Actinomycetota</taxon>
        <taxon>Actinomycetes</taxon>
        <taxon>Kitasatosporales</taxon>
        <taxon>Streptomycetaceae</taxon>
        <taxon>Actinacidiphila</taxon>
    </lineage>
</organism>